<name>A0A080M2I0_9PROT</name>
<evidence type="ECO:0000313" key="2">
    <source>
        <dbReference type="EMBL" id="KFB75463.1"/>
    </source>
</evidence>
<organism evidence="2 3">
    <name type="scientific">Candidatus Accumulibacter cognatus</name>
    <dbReference type="NCBI Taxonomy" id="2954383"/>
    <lineage>
        <taxon>Bacteria</taxon>
        <taxon>Pseudomonadati</taxon>
        <taxon>Pseudomonadota</taxon>
        <taxon>Betaproteobacteria</taxon>
        <taxon>Candidatus Accumulibacter</taxon>
    </lineage>
</organism>
<feature type="region of interest" description="Disordered" evidence="1">
    <location>
        <begin position="1"/>
        <end position="33"/>
    </location>
</feature>
<proteinExistence type="predicted"/>
<dbReference type="AlphaFoldDB" id="A0A080M2I0"/>
<comment type="caution">
    <text evidence="2">The sequence shown here is derived from an EMBL/GenBank/DDBJ whole genome shotgun (WGS) entry which is preliminary data.</text>
</comment>
<dbReference type="EMBL" id="JDST02000084">
    <property type="protein sequence ID" value="KFB75463.1"/>
    <property type="molecule type" value="Genomic_DNA"/>
</dbReference>
<keyword evidence="3" id="KW-1185">Reference proteome</keyword>
<evidence type="ECO:0000256" key="1">
    <source>
        <dbReference type="SAM" id="MobiDB-lite"/>
    </source>
</evidence>
<protein>
    <submittedName>
        <fullName evidence="2">Uncharacterized protein</fullName>
    </submittedName>
</protein>
<gene>
    <name evidence="2" type="ORF">AW06_003455</name>
</gene>
<evidence type="ECO:0000313" key="3">
    <source>
        <dbReference type="Proteomes" id="UP000021315"/>
    </source>
</evidence>
<dbReference type="Proteomes" id="UP000021315">
    <property type="component" value="Unassembled WGS sequence"/>
</dbReference>
<accession>A0A080M2I0</accession>
<feature type="compositionally biased region" description="Basic and acidic residues" evidence="1">
    <location>
        <begin position="13"/>
        <end position="33"/>
    </location>
</feature>
<sequence>MAGETTVYAPVPKTKDPAVDVHQTKAKDSPAVAKWRERMGSDEAKALYKDRAATAEWVNAPARNRSLKG</sequence>
<reference evidence="2" key="1">
    <citation type="submission" date="2014-02" db="EMBL/GenBank/DDBJ databases">
        <title>Expanding our view of genomic diversity in Candidatus Accumulibacter clades.</title>
        <authorList>
            <person name="Skennerton C.T."/>
            <person name="Barr J.J."/>
            <person name="Slater F.R."/>
            <person name="Bond P.L."/>
            <person name="Tyson G.W."/>
        </authorList>
    </citation>
    <scope>NUCLEOTIDE SEQUENCE [LARGE SCALE GENOMIC DNA]</scope>
</reference>